<reference evidence="1" key="1">
    <citation type="submission" date="2021-01" db="EMBL/GenBank/DDBJ databases">
        <authorList>
            <person name="Corre E."/>
            <person name="Pelletier E."/>
            <person name="Niang G."/>
            <person name="Scheremetjew M."/>
            <person name="Finn R."/>
            <person name="Kale V."/>
            <person name="Holt S."/>
            <person name="Cochrane G."/>
            <person name="Meng A."/>
            <person name="Brown T."/>
            <person name="Cohen L."/>
        </authorList>
    </citation>
    <scope>NUCLEOTIDE SEQUENCE</scope>
    <source>
        <strain evidence="1">RCC3387</strain>
    </source>
</reference>
<name>A0A7S2LJ17_9DINO</name>
<dbReference type="AlphaFoldDB" id="A0A7S2LJ17"/>
<gene>
    <name evidence="1" type="ORF">BRAN1462_LOCUS39874</name>
</gene>
<protein>
    <submittedName>
        <fullName evidence="1">Uncharacterized protein</fullName>
    </submittedName>
</protein>
<dbReference type="EMBL" id="HBGW01062534">
    <property type="protein sequence ID" value="CAD9606829.1"/>
    <property type="molecule type" value="Transcribed_RNA"/>
</dbReference>
<organism evidence="1">
    <name type="scientific">Zooxanthella nutricula</name>
    <dbReference type="NCBI Taxonomy" id="1333877"/>
    <lineage>
        <taxon>Eukaryota</taxon>
        <taxon>Sar</taxon>
        <taxon>Alveolata</taxon>
        <taxon>Dinophyceae</taxon>
        <taxon>Peridiniales</taxon>
        <taxon>Peridiniales incertae sedis</taxon>
        <taxon>Zooxanthella</taxon>
    </lineage>
</organism>
<sequence>MWYMQNEVVTQYSGPMACPRKFKITEIHRFRVRVKATVALALEGHHFGARFAYDRGQCVGRCFPNNVCTCTEECDQKFAKYGYVVGCNNFYDRYPFPDMQTTYPNGVWYSLPIEGKCDEVTGAHNCTWSAEDAGKITLKELESVSPGMNQCCDGVCTNFWTDTTNYGRAAWRVQAALGVFHRKYPKMPSDPNTQRCDFNRGKWYSMDNWERRNPWSQKKGVGCMKERFDKHVMLPYKS</sequence>
<evidence type="ECO:0000313" key="1">
    <source>
        <dbReference type="EMBL" id="CAD9606829.1"/>
    </source>
</evidence>
<accession>A0A7S2LJ17</accession>
<proteinExistence type="predicted"/>